<sequence>MFRTTPAHSPSRGGPASRRVTLCPDHTYTLFKTHSVVKPPTGSTTWCRQNAGCSRDPPVQPRDARACRSEDLSSAQRETRSLAVLPSDTRVKSVIVARILCTNRPETVLGAAVTGSQCAGLQSPVWRRHAWLSSGRGLPYRSRVRVDEHGPAVDTIHPLRAPRCAIAGFLRPSRALLRHCLCLDTSGHRTLLTRLIGLSSSHDSLARVTRCLDERQLTTFEGEYRKVRSHDLRSSRFQMESDCYLNTRTRFGNVVAGRGIVRPPQTGGHHVIVPVSRQYLEVIACGGVRNAICSVINAPLPSAGGVPGV</sequence>
<proteinExistence type="predicted"/>
<organism evidence="2 3">
    <name type="scientific">Ridgeia piscesae</name>
    <name type="common">Tubeworm</name>
    <dbReference type="NCBI Taxonomy" id="27915"/>
    <lineage>
        <taxon>Eukaryota</taxon>
        <taxon>Metazoa</taxon>
        <taxon>Spiralia</taxon>
        <taxon>Lophotrochozoa</taxon>
        <taxon>Annelida</taxon>
        <taxon>Polychaeta</taxon>
        <taxon>Sedentaria</taxon>
        <taxon>Canalipalpata</taxon>
        <taxon>Sabellida</taxon>
        <taxon>Siboglinidae</taxon>
        <taxon>Ridgeia</taxon>
    </lineage>
</organism>
<evidence type="ECO:0000256" key="1">
    <source>
        <dbReference type="SAM" id="MobiDB-lite"/>
    </source>
</evidence>
<dbReference type="Proteomes" id="UP001209878">
    <property type="component" value="Unassembled WGS sequence"/>
</dbReference>
<dbReference type="EMBL" id="JAODUO010000752">
    <property type="protein sequence ID" value="KAK2175081.1"/>
    <property type="molecule type" value="Genomic_DNA"/>
</dbReference>
<dbReference type="AlphaFoldDB" id="A0AAD9KPF2"/>
<reference evidence="2" key="1">
    <citation type="journal article" date="2023" name="Mol. Biol. Evol.">
        <title>Third-Generation Sequencing Reveals the Adaptive Role of the Epigenome in Three Deep-Sea Polychaetes.</title>
        <authorList>
            <person name="Perez M."/>
            <person name="Aroh O."/>
            <person name="Sun Y."/>
            <person name="Lan Y."/>
            <person name="Juniper S.K."/>
            <person name="Young C.R."/>
            <person name="Angers B."/>
            <person name="Qian P.Y."/>
        </authorList>
    </citation>
    <scope>NUCLEOTIDE SEQUENCE</scope>
    <source>
        <strain evidence="2">R07B-5</strain>
    </source>
</reference>
<evidence type="ECO:0000313" key="3">
    <source>
        <dbReference type="Proteomes" id="UP001209878"/>
    </source>
</evidence>
<accession>A0AAD9KPF2</accession>
<comment type="caution">
    <text evidence="2">The sequence shown here is derived from an EMBL/GenBank/DDBJ whole genome shotgun (WGS) entry which is preliminary data.</text>
</comment>
<feature type="region of interest" description="Disordered" evidence="1">
    <location>
        <begin position="1"/>
        <end position="20"/>
    </location>
</feature>
<gene>
    <name evidence="2" type="ORF">NP493_752g01077</name>
</gene>
<name>A0AAD9KPF2_RIDPI</name>
<keyword evidence="3" id="KW-1185">Reference proteome</keyword>
<protein>
    <submittedName>
        <fullName evidence="2">Uncharacterized protein</fullName>
    </submittedName>
</protein>
<evidence type="ECO:0000313" key="2">
    <source>
        <dbReference type="EMBL" id="KAK2175081.1"/>
    </source>
</evidence>